<keyword evidence="6 8" id="KW-1133">Transmembrane helix</keyword>
<keyword evidence="7 8" id="KW-0472">Membrane</keyword>
<keyword evidence="3" id="KW-1003">Cell membrane</keyword>
<name>A0A2G9ZKB3_9BACT</name>
<evidence type="ECO:0000313" key="10">
    <source>
        <dbReference type="Proteomes" id="UP000230729"/>
    </source>
</evidence>
<proteinExistence type="inferred from homology"/>
<evidence type="ECO:0000256" key="2">
    <source>
        <dbReference type="ARBA" id="ARBA00007776"/>
    </source>
</evidence>
<evidence type="ECO:0000256" key="1">
    <source>
        <dbReference type="ARBA" id="ARBA00004651"/>
    </source>
</evidence>
<protein>
    <submittedName>
        <fullName evidence="9">Rod shape-determining protein MreD</fullName>
    </submittedName>
</protein>
<dbReference type="GO" id="GO:0005886">
    <property type="term" value="C:plasma membrane"/>
    <property type="evidence" value="ECO:0007669"/>
    <property type="project" value="UniProtKB-SubCell"/>
</dbReference>
<dbReference type="Proteomes" id="UP000230729">
    <property type="component" value="Unassembled WGS sequence"/>
</dbReference>
<sequence>MFYRIIILVGLILVCAAGQISLLGGLPWAVSLLNLPLLLLLFLILTSENYIYLWLAWTAGFCLDAVSFLPFGLYSTTYLASALAGQVLLKHFFTNRSLYTFAVLGALTILFFNLFFFLLRNFISLALENFQFFLAPVFWLELGLSAIVNGLAMVVVFYGYHFFPSRFSAAGRKKAIF</sequence>
<comment type="subcellular location">
    <subcellularLocation>
        <location evidence="1">Cell membrane</location>
        <topology evidence="1">Multi-pass membrane protein</topology>
    </subcellularLocation>
</comment>
<dbReference type="NCBIfam" id="TIGR03426">
    <property type="entry name" value="shape_MreD"/>
    <property type="match status" value="1"/>
</dbReference>
<evidence type="ECO:0000256" key="7">
    <source>
        <dbReference type="ARBA" id="ARBA00023136"/>
    </source>
</evidence>
<gene>
    <name evidence="9" type="primary">mreD</name>
    <name evidence="9" type="ORF">COX22_03570</name>
</gene>
<comment type="caution">
    <text evidence="9">The sequence shown here is derived from an EMBL/GenBank/DDBJ whole genome shotgun (WGS) entry which is preliminary data.</text>
</comment>
<accession>A0A2G9ZKB3</accession>
<evidence type="ECO:0000256" key="3">
    <source>
        <dbReference type="ARBA" id="ARBA00022475"/>
    </source>
</evidence>
<evidence type="ECO:0000313" key="9">
    <source>
        <dbReference type="EMBL" id="PIP33594.1"/>
    </source>
</evidence>
<keyword evidence="4 8" id="KW-0812">Transmembrane</keyword>
<evidence type="ECO:0000256" key="4">
    <source>
        <dbReference type="ARBA" id="ARBA00022692"/>
    </source>
</evidence>
<evidence type="ECO:0000256" key="6">
    <source>
        <dbReference type="ARBA" id="ARBA00022989"/>
    </source>
</evidence>
<dbReference type="AlphaFoldDB" id="A0A2G9ZKB3"/>
<evidence type="ECO:0000256" key="5">
    <source>
        <dbReference type="ARBA" id="ARBA00022960"/>
    </source>
</evidence>
<feature type="transmembrane region" description="Helical" evidence="8">
    <location>
        <begin position="77"/>
        <end position="93"/>
    </location>
</feature>
<dbReference type="InterPro" id="IPR007227">
    <property type="entry name" value="Cell_shape_determining_MreD"/>
</dbReference>
<feature type="transmembrane region" description="Helical" evidence="8">
    <location>
        <begin position="26"/>
        <end position="45"/>
    </location>
</feature>
<evidence type="ECO:0000256" key="8">
    <source>
        <dbReference type="SAM" id="Phobius"/>
    </source>
</evidence>
<feature type="transmembrane region" description="Helical" evidence="8">
    <location>
        <begin position="98"/>
        <end position="118"/>
    </location>
</feature>
<reference evidence="9 10" key="1">
    <citation type="submission" date="2017-09" db="EMBL/GenBank/DDBJ databases">
        <title>Depth-based differentiation of microbial function through sediment-hosted aquifers and enrichment of novel symbionts in the deep terrestrial subsurface.</title>
        <authorList>
            <person name="Probst A.J."/>
            <person name="Ladd B."/>
            <person name="Jarett J.K."/>
            <person name="Geller-Mcgrath D.E."/>
            <person name="Sieber C.M."/>
            <person name="Emerson J.B."/>
            <person name="Anantharaman K."/>
            <person name="Thomas B.C."/>
            <person name="Malmstrom R."/>
            <person name="Stieglmeier M."/>
            <person name="Klingl A."/>
            <person name="Woyke T."/>
            <person name="Ryan C.M."/>
            <person name="Banfield J.F."/>
        </authorList>
    </citation>
    <scope>NUCLEOTIDE SEQUENCE [LARGE SCALE GENOMIC DNA]</scope>
    <source>
        <strain evidence="9">CG23_combo_of_CG06-09_8_20_14_all_49_15</strain>
    </source>
</reference>
<dbReference type="EMBL" id="PCSD01000085">
    <property type="protein sequence ID" value="PIP33594.1"/>
    <property type="molecule type" value="Genomic_DNA"/>
</dbReference>
<organism evidence="9 10">
    <name type="scientific">Candidatus Falkowbacteria bacterium CG23_combo_of_CG06-09_8_20_14_all_49_15</name>
    <dbReference type="NCBI Taxonomy" id="1974572"/>
    <lineage>
        <taxon>Bacteria</taxon>
        <taxon>Candidatus Falkowiibacteriota</taxon>
    </lineage>
</organism>
<keyword evidence="5" id="KW-0133">Cell shape</keyword>
<dbReference type="GO" id="GO:0008360">
    <property type="term" value="P:regulation of cell shape"/>
    <property type="evidence" value="ECO:0007669"/>
    <property type="project" value="UniProtKB-KW"/>
</dbReference>
<feature type="transmembrane region" description="Helical" evidence="8">
    <location>
        <begin position="138"/>
        <end position="163"/>
    </location>
</feature>
<comment type="similarity">
    <text evidence="2">Belongs to the MreD family.</text>
</comment>